<feature type="region of interest" description="Disordered" evidence="1">
    <location>
        <begin position="360"/>
        <end position="380"/>
    </location>
</feature>
<name>A0A8J3KV48_9ACTN</name>
<dbReference type="EMBL" id="BONH01000053">
    <property type="protein sequence ID" value="GIG02455.1"/>
    <property type="molecule type" value="Genomic_DNA"/>
</dbReference>
<reference evidence="3 4" key="1">
    <citation type="submission" date="2021-01" db="EMBL/GenBank/DDBJ databases">
        <title>Whole genome shotgun sequence of Catellatospora citrea NBRC 14495.</title>
        <authorList>
            <person name="Komaki H."/>
            <person name="Tamura T."/>
        </authorList>
    </citation>
    <scope>NUCLEOTIDE SEQUENCE [LARGE SCALE GENOMIC DNA]</scope>
    <source>
        <strain evidence="3 4">NBRC 14495</strain>
    </source>
</reference>
<protein>
    <recommendedName>
        <fullName evidence="5">CARDB protein</fullName>
    </recommendedName>
</protein>
<keyword evidence="2" id="KW-0812">Transmembrane</keyword>
<dbReference type="Proteomes" id="UP000659904">
    <property type="component" value="Unassembled WGS sequence"/>
</dbReference>
<comment type="caution">
    <text evidence="3">The sequence shown here is derived from an EMBL/GenBank/DDBJ whole genome shotgun (WGS) entry which is preliminary data.</text>
</comment>
<evidence type="ECO:0000256" key="1">
    <source>
        <dbReference type="SAM" id="MobiDB-lite"/>
    </source>
</evidence>
<feature type="compositionally biased region" description="Polar residues" evidence="1">
    <location>
        <begin position="361"/>
        <end position="380"/>
    </location>
</feature>
<evidence type="ECO:0000313" key="3">
    <source>
        <dbReference type="EMBL" id="GIG02455.1"/>
    </source>
</evidence>
<dbReference type="RefSeq" id="WP_120317569.1">
    <property type="nucleotide sequence ID" value="NZ_BONH01000053.1"/>
</dbReference>
<organism evidence="3 4">
    <name type="scientific">Catellatospora citrea</name>
    <dbReference type="NCBI Taxonomy" id="53366"/>
    <lineage>
        <taxon>Bacteria</taxon>
        <taxon>Bacillati</taxon>
        <taxon>Actinomycetota</taxon>
        <taxon>Actinomycetes</taxon>
        <taxon>Micromonosporales</taxon>
        <taxon>Micromonosporaceae</taxon>
        <taxon>Catellatospora</taxon>
    </lineage>
</organism>
<dbReference type="AlphaFoldDB" id="A0A8J3KV48"/>
<keyword evidence="2" id="KW-0472">Membrane</keyword>
<sequence length="380" mass="39313">MTDFDDDLINDAFAGFTAAAAPSVRATGTGAVRHTVKRRRARTTAAFSVLGVLLLAAPALAYASMDRGNQGPPDVAASNSSAPSASPSASASPPPTGPDGRFTVQQLTTMKIPVASWDGNLDYCTSGSVRLPRIEDVGRTDQVRAVGLVSVVHTNLDADSATETAVLIACQPGEVRHGQLLAVDRDEAGKLVLLGVLAKGMISSVTAAPNGGVVVDISDQLVCCDTPRGYELHQIRTYGWDGSALRQLAGPTTFTPHTERIDLVASLKNVSWGPVVTLDNGAKVRVATVRLAVRNKGPVASGEFVVLPGSESEAHGAVGLQVPIPGIANGATVEVTVKIQADVSSLKDNPAPQLSVYELGTTGTAPDLNSSNNRVTVTKP</sequence>
<keyword evidence="4" id="KW-1185">Reference proteome</keyword>
<evidence type="ECO:0000256" key="2">
    <source>
        <dbReference type="SAM" id="Phobius"/>
    </source>
</evidence>
<proteinExistence type="predicted"/>
<feature type="transmembrane region" description="Helical" evidence="2">
    <location>
        <begin position="43"/>
        <end position="63"/>
    </location>
</feature>
<evidence type="ECO:0008006" key="5">
    <source>
        <dbReference type="Google" id="ProtNLM"/>
    </source>
</evidence>
<gene>
    <name evidence="3" type="ORF">Cci01nite_75480</name>
</gene>
<evidence type="ECO:0000313" key="4">
    <source>
        <dbReference type="Proteomes" id="UP000659904"/>
    </source>
</evidence>
<accession>A0A8J3KV48</accession>
<feature type="region of interest" description="Disordered" evidence="1">
    <location>
        <begin position="70"/>
        <end position="101"/>
    </location>
</feature>
<keyword evidence="2" id="KW-1133">Transmembrane helix</keyword>
<feature type="compositionally biased region" description="Low complexity" evidence="1">
    <location>
        <begin position="76"/>
        <end position="91"/>
    </location>
</feature>